<accession>A0ABT8FA08</accession>
<dbReference type="Proteomes" id="UP001168620">
    <property type="component" value="Unassembled WGS sequence"/>
</dbReference>
<dbReference type="RefSeq" id="WP_300950453.1">
    <property type="nucleotide sequence ID" value="NZ_JAUHJQ010000001.1"/>
</dbReference>
<feature type="non-terminal residue" evidence="1">
    <location>
        <position position="1"/>
    </location>
</feature>
<evidence type="ECO:0008006" key="3">
    <source>
        <dbReference type="Google" id="ProtNLM"/>
    </source>
</evidence>
<name>A0ABT8FA08_9ACTN</name>
<sequence>GRSSFRLEAIGPRPTSFFVDAAVKLRRVDGYVRHVKATVPPSRTAELAAVDQLAGRLFRHIEETRDELARIHVHGAKSKSIQDHFQQLLCRDLGFKEEIVLTPQMGLVTQARPDFFYRMDDGRGIVAEVERGGTITNNHDLKDLWKAHVAPDAHHLFLVVPWKNWREDGTPRERPFQTVARRLGAFFGDPRREIDVLSAHVFAY</sequence>
<comment type="caution">
    <text evidence="1">The sequence shown here is derived from an EMBL/GenBank/DDBJ whole genome shotgun (WGS) entry which is preliminary data.</text>
</comment>
<gene>
    <name evidence="1" type="ORF">QWY28_01075</name>
</gene>
<protein>
    <recommendedName>
        <fullName evidence="3">Restriction endonuclease</fullName>
    </recommendedName>
</protein>
<reference evidence="1" key="1">
    <citation type="submission" date="2023-06" db="EMBL/GenBank/DDBJ databases">
        <title>Draft genome sequence of Nocardioides sp. SOB77.</title>
        <authorList>
            <person name="Zhang G."/>
        </authorList>
    </citation>
    <scope>NUCLEOTIDE SEQUENCE</scope>
    <source>
        <strain evidence="1">SOB77</strain>
    </source>
</reference>
<proteinExistence type="predicted"/>
<dbReference type="EMBL" id="JAUHJQ010000001">
    <property type="protein sequence ID" value="MDN4171526.1"/>
    <property type="molecule type" value="Genomic_DNA"/>
</dbReference>
<organism evidence="1 2">
    <name type="scientific">Nocardioides oceani</name>
    <dbReference type="NCBI Taxonomy" id="3058369"/>
    <lineage>
        <taxon>Bacteria</taxon>
        <taxon>Bacillati</taxon>
        <taxon>Actinomycetota</taxon>
        <taxon>Actinomycetes</taxon>
        <taxon>Propionibacteriales</taxon>
        <taxon>Nocardioidaceae</taxon>
        <taxon>Nocardioides</taxon>
    </lineage>
</organism>
<evidence type="ECO:0000313" key="1">
    <source>
        <dbReference type="EMBL" id="MDN4171526.1"/>
    </source>
</evidence>
<evidence type="ECO:0000313" key="2">
    <source>
        <dbReference type="Proteomes" id="UP001168620"/>
    </source>
</evidence>
<keyword evidence="2" id="KW-1185">Reference proteome</keyword>